<dbReference type="InterPro" id="IPR013762">
    <property type="entry name" value="Integrase-like_cat_sf"/>
</dbReference>
<dbReference type="GO" id="GO:0003677">
    <property type="term" value="F:DNA binding"/>
    <property type="evidence" value="ECO:0007669"/>
    <property type="project" value="InterPro"/>
</dbReference>
<dbReference type="STRING" id="653733.Selin_1441"/>
<keyword evidence="1" id="KW-0233">DNA recombination</keyword>
<dbReference type="Gene3D" id="1.10.443.10">
    <property type="entry name" value="Intergrase catalytic core"/>
    <property type="match status" value="1"/>
</dbReference>
<dbReference type="Proteomes" id="UP000002572">
    <property type="component" value="Chromosome"/>
</dbReference>
<protein>
    <submittedName>
        <fullName evidence="3">Integrase family protein</fullName>
    </submittedName>
</protein>
<dbReference type="GO" id="GO:0015074">
    <property type="term" value="P:DNA integration"/>
    <property type="evidence" value="ECO:0007669"/>
    <property type="project" value="InterPro"/>
</dbReference>
<dbReference type="SUPFAM" id="SSF56349">
    <property type="entry name" value="DNA breaking-rejoining enzymes"/>
    <property type="match status" value="1"/>
</dbReference>
<keyword evidence="4" id="KW-1185">Reference proteome</keyword>
<dbReference type="Pfam" id="PF00589">
    <property type="entry name" value="Phage_integrase"/>
    <property type="match status" value="1"/>
</dbReference>
<dbReference type="eggNOG" id="COG0582">
    <property type="taxonomic scope" value="Bacteria"/>
</dbReference>
<evidence type="ECO:0000256" key="1">
    <source>
        <dbReference type="ARBA" id="ARBA00023172"/>
    </source>
</evidence>
<dbReference type="AlphaFoldDB" id="E6W6T2"/>
<name>E6W6T2_DESIS</name>
<gene>
    <name evidence="3" type="ordered locus">Selin_1441</name>
</gene>
<dbReference type="InParanoid" id="E6W6T2"/>
<dbReference type="KEGG" id="din:Selin_1441"/>
<evidence type="ECO:0000259" key="2">
    <source>
        <dbReference type="PROSITE" id="PS51898"/>
    </source>
</evidence>
<reference evidence="3 4" key="1">
    <citation type="submission" date="2010-12" db="EMBL/GenBank/DDBJ databases">
        <title>Complete sequence of Desulfurispirillum indicum S5.</title>
        <authorList>
            <consortium name="US DOE Joint Genome Institute"/>
            <person name="Lucas S."/>
            <person name="Copeland A."/>
            <person name="Lapidus A."/>
            <person name="Cheng J.-F."/>
            <person name="Goodwin L."/>
            <person name="Pitluck S."/>
            <person name="Chertkov O."/>
            <person name="Held B."/>
            <person name="Detter J.C."/>
            <person name="Han C."/>
            <person name="Tapia R."/>
            <person name="Land M."/>
            <person name="Hauser L."/>
            <person name="Kyrpides N."/>
            <person name="Ivanova N."/>
            <person name="Mikhailova N."/>
            <person name="Haggblom M."/>
            <person name="Rauschenbach I."/>
            <person name="Bini E."/>
            <person name="Woyke T."/>
        </authorList>
    </citation>
    <scope>NUCLEOTIDE SEQUENCE [LARGE SCALE GENOMIC DNA]</scope>
    <source>
        <strain evidence="4">ATCC BAA-1389 / DSM 22839 / S5</strain>
    </source>
</reference>
<evidence type="ECO:0000313" key="3">
    <source>
        <dbReference type="EMBL" id="ADU66175.1"/>
    </source>
</evidence>
<dbReference type="GO" id="GO:0006310">
    <property type="term" value="P:DNA recombination"/>
    <property type="evidence" value="ECO:0007669"/>
    <property type="project" value="UniProtKB-KW"/>
</dbReference>
<dbReference type="PROSITE" id="PS51898">
    <property type="entry name" value="TYR_RECOMBINASE"/>
    <property type="match status" value="1"/>
</dbReference>
<evidence type="ECO:0000313" key="4">
    <source>
        <dbReference type="Proteomes" id="UP000002572"/>
    </source>
</evidence>
<proteinExistence type="predicted"/>
<sequence>MHGSVQKQVKSLFRTVDSVGTSKHQAKEVARFHGAKGWHEVGRQIGIHSHRTRDEYTRVWGELGQYMRSEFKIRDMQRITPEHVQSFLEGKIAAGVTYNSFTTYSSALQKLEVALDRLGEQYGNHDPGTYGFSNTIALMRAEARGVLERATETRAYEAPGKIIESLSGTFQLAASMQLESGARISEISTIHASQLNPDRNSVTVQGKGGKIRELQLSENTYMKLEEAIGAAHKETFSLSGSFYRSALQVAAKHSNQKYTGSHGLRWNFAQNRMAELTGGQGKPYEQALVQVSQEMGHERGSITEHYLQ</sequence>
<feature type="domain" description="Tyr recombinase" evidence="2">
    <location>
        <begin position="149"/>
        <end position="308"/>
    </location>
</feature>
<dbReference type="RefSeq" id="WP_013506056.1">
    <property type="nucleotide sequence ID" value="NC_014836.1"/>
</dbReference>
<dbReference type="HOGENOM" id="CLU_862907_0_0_0"/>
<organism evidence="3 4">
    <name type="scientific">Desulfurispirillum indicum (strain ATCC BAA-1389 / DSM 22839 / S5)</name>
    <dbReference type="NCBI Taxonomy" id="653733"/>
    <lineage>
        <taxon>Bacteria</taxon>
        <taxon>Pseudomonadati</taxon>
        <taxon>Chrysiogenota</taxon>
        <taxon>Chrysiogenia</taxon>
        <taxon>Chrysiogenales</taxon>
        <taxon>Chrysiogenaceae</taxon>
        <taxon>Desulfurispirillum</taxon>
    </lineage>
</organism>
<dbReference type="EMBL" id="CP002432">
    <property type="protein sequence ID" value="ADU66175.1"/>
    <property type="molecule type" value="Genomic_DNA"/>
</dbReference>
<dbReference type="OrthoDB" id="5346322at2"/>
<dbReference type="InterPro" id="IPR011010">
    <property type="entry name" value="DNA_brk_join_enz"/>
</dbReference>
<dbReference type="InterPro" id="IPR002104">
    <property type="entry name" value="Integrase_catalytic"/>
</dbReference>
<accession>E6W6T2</accession>